<evidence type="ECO:0000256" key="1">
    <source>
        <dbReference type="SAM" id="Phobius"/>
    </source>
</evidence>
<proteinExistence type="predicted"/>
<dbReference type="Proteomes" id="UP000288279">
    <property type="component" value="Unassembled WGS sequence"/>
</dbReference>
<dbReference type="AlphaFoldDB" id="A0A432ZNE8"/>
<accession>A0A432ZNE8</accession>
<keyword evidence="1" id="KW-1133">Transmembrane helix</keyword>
<dbReference type="EMBL" id="PIQG01000001">
    <property type="protein sequence ID" value="RUO79382.1"/>
    <property type="molecule type" value="Genomic_DNA"/>
</dbReference>
<name>A0A432ZNE8_9GAMM</name>
<feature type="transmembrane region" description="Helical" evidence="1">
    <location>
        <begin position="40"/>
        <end position="61"/>
    </location>
</feature>
<organism evidence="2 3">
    <name type="scientific">Pseudidiomarina taiwanensis</name>
    <dbReference type="NCBI Taxonomy" id="337250"/>
    <lineage>
        <taxon>Bacteria</taxon>
        <taxon>Pseudomonadati</taxon>
        <taxon>Pseudomonadota</taxon>
        <taxon>Gammaproteobacteria</taxon>
        <taxon>Alteromonadales</taxon>
        <taxon>Idiomarinaceae</taxon>
        <taxon>Pseudidiomarina</taxon>
    </lineage>
</organism>
<keyword evidence="3" id="KW-1185">Reference proteome</keyword>
<reference evidence="2 3" key="1">
    <citation type="journal article" date="2011" name="Front. Microbiol.">
        <title>Genomic signatures of strain selection and enhancement in Bacillus atrophaeus var. globigii, a historical biowarfare simulant.</title>
        <authorList>
            <person name="Gibbons H.S."/>
            <person name="Broomall S.M."/>
            <person name="McNew L.A."/>
            <person name="Daligault H."/>
            <person name="Chapman C."/>
            <person name="Bruce D."/>
            <person name="Karavis M."/>
            <person name="Krepps M."/>
            <person name="McGregor P.A."/>
            <person name="Hong C."/>
            <person name="Park K.H."/>
            <person name="Akmal A."/>
            <person name="Feldman A."/>
            <person name="Lin J.S."/>
            <person name="Chang W.E."/>
            <person name="Higgs B.W."/>
            <person name="Demirev P."/>
            <person name="Lindquist J."/>
            <person name="Liem A."/>
            <person name="Fochler E."/>
            <person name="Read T.D."/>
            <person name="Tapia R."/>
            <person name="Johnson S."/>
            <person name="Bishop-Lilly K.A."/>
            <person name="Detter C."/>
            <person name="Han C."/>
            <person name="Sozhamannan S."/>
            <person name="Rosenzweig C.N."/>
            <person name="Skowronski E.W."/>
        </authorList>
    </citation>
    <scope>NUCLEOTIDE SEQUENCE [LARGE SCALE GENOMIC DNA]</scope>
    <source>
        <strain evidence="2 3">PIT1</strain>
    </source>
</reference>
<dbReference type="OrthoDB" id="6236403at2"/>
<protein>
    <submittedName>
        <fullName evidence="2">Uncharacterized protein</fullName>
    </submittedName>
</protein>
<keyword evidence="1" id="KW-0472">Membrane</keyword>
<sequence length="259" mass="28280">MSDDKIPVERGNYAAAAAGAIDFKLGNALQRSWEITLRSLPVMLPIAVVTIILSSLLSGVLEQYFPPGGPEPETVNVTNGVINMIVPQFLIAPVYAILTLMGIINANDQQLSFKYVGDALRLAPRVVLASFAQYLILLAAVFIPVLVLSWLSPALAIVLAVMLMVSSMILLTLMMPLIVHRQFSVGRAIMGSFLVIKNYFWRVLILLALMYIILFISALPLLIGLIFTVPMLHNLTGVIYITLFGDGSEQLNSPPITED</sequence>
<feature type="transmembrane region" description="Helical" evidence="1">
    <location>
        <begin position="154"/>
        <end position="179"/>
    </location>
</feature>
<evidence type="ECO:0000313" key="2">
    <source>
        <dbReference type="EMBL" id="RUO79382.1"/>
    </source>
</evidence>
<feature type="transmembrane region" description="Helical" evidence="1">
    <location>
        <begin position="126"/>
        <end position="148"/>
    </location>
</feature>
<evidence type="ECO:0000313" key="3">
    <source>
        <dbReference type="Proteomes" id="UP000288279"/>
    </source>
</evidence>
<keyword evidence="1" id="KW-0812">Transmembrane</keyword>
<gene>
    <name evidence="2" type="ORF">CWI83_02420</name>
</gene>
<feature type="transmembrane region" description="Helical" evidence="1">
    <location>
        <begin position="199"/>
        <end position="227"/>
    </location>
</feature>
<comment type="caution">
    <text evidence="2">The sequence shown here is derived from an EMBL/GenBank/DDBJ whole genome shotgun (WGS) entry which is preliminary data.</text>
</comment>
<feature type="transmembrane region" description="Helical" evidence="1">
    <location>
        <begin position="81"/>
        <end position="105"/>
    </location>
</feature>
<dbReference type="RefSeq" id="WP_126825199.1">
    <property type="nucleotide sequence ID" value="NZ_PIQG01000001.1"/>
</dbReference>